<dbReference type="Proteomes" id="UP001162483">
    <property type="component" value="Unassembled WGS sequence"/>
</dbReference>
<keyword evidence="5" id="KW-0945">Host-virus interaction</keyword>
<evidence type="ECO:0000256" key="1">
    <source>
        <dbReference type="ARBA" id="ARBA00004402"/>
    </source>
</evidence>
<dbReference type="EMBL" id="CATNWA010016128">
    <property type="protein sequence ID" value="CAI9590124.1"/>
    <property type="molecule type" value="Genomic_DNA"/>
</dbReference>
<organism evidence="14 15">
    <name type="scientific">Staurois parvus</name>
    <dbReference type="NCBI Taxonomy" id="386267"/>
    <lineage>
        <taxon>Eukaryota</taxon>
        <taxon>Metazoa</taxon>
        <taxon>Chordata</taxon>
        <taxon>Craniata</taxon>
        <taxon>Vertebrata</taxon>
        <taxon>Euteleostomi</taxon>
        <taxon>Amphibia</taxon>
        <taxon>Batrachia</taxon>
        <taxon>Anura</taxon>
        <taxon>Neobatrachia</taxon>
        <taxon>Ranoidea</taxon>
        <taxon>Ranidae</taxon>
        <taxon>Staurois</taxon>
    </lineage>
</organism>
<keyword evidence="13" id="KW-0449">Lipoprotein</keyword>
<protein>
    <submittedName>
        <fullName evidence="14">Uncharacterized protein</fullName>
    </submittedName>
</protein>
<proteinExistence type="predicted"/>
<keyword evidence="12" id="KW-0325">Glycoprotein</keyword>
<keyword evidence="11" id="KW-1015">Disulfide bond</keyword>
<comment type="subcellular location">
    <subcellularLocation>
        <location evidence="1">Host cell membrane</location>
        <topology evidence="1">Single-pass type I membrane protein</topology>
    </subcellularLocation>
    <subcellularLocation>
        <location evidence="2">Host endomembrane system</location>
        <topology evidence="2">Peripheral membrane protein</topology>
    </subcellularLocation>
    <subcellularLocation>
        <location evidence="3">Virion membrane</location>
        <topology evidence="3">Single-pass type I membrane protein</topology>
    </subcellularLocation>
</comment>
<keyword evidence="9" id="KW-0472">Membrane</keyword>
<dbReference type="SUPFAM" id="SSF58069">
    <property type="entry name" value="Virus ectodomain"/>
    <property type="match status" value="1"/>
</dbReference>
<evidence type="ECO:0000256" key="7">
    <source>
        <dbReference type="ARBA" id="ARBA00022870"/>
    </source>
</evidence>
<dbReference type="PANTHER" id="PTHR10424">
    <property type="entry name" value="VIRAL ENVELOPE PROTEIN"/>
    <property type="match status" value="1"/>
</dbReference>
<keyword evidence="7" id="KW-1043">Host membrane</keyword>
<dbReference type="Gene3D" id="1.10.287.210">
    <property type="match status" value="1"/>
</dbReference>
<evidence type="ECO:0000256" key="10">
    <source>
        <dbReference type="ARBA" id="ARBA00023139"/>
    </source>
</evidence>
<keyword evidence="10" id="KW-0564">Palmitate</keyword>
<evidence type="ECO:0000256" key="4">
    <source>
        <dbReference type="ARBA" id="ARBA00022511"/>
    </source>
</evidence>
<evidence type="ECO:0000256" key="6">
    <source>
        <dbReference type="ARBA" id="ARBA00022692"/>
    </source>
</evidence>
<name>A0ABN9EZ74_9NEOB</name>
<reference evidence="14" key="1">
    <citation type="submission" date="2023-05" db="EMBL/GenBank/DDBJ databases">
        <authorList>
            <person name="Stuckert A."/>
        </authorList>
    </citation>
    <scope>NUCLEOTIDE SEQUENCE</scope>
</reference>
<dbReference type="InterPro" id="IPR018154">
    <property type="entry name" value="TLV/ENV_coat_polyprotein"/>
</dbReference>
<dbReference type="Pfam" id="PF00429">
    <property type="entry name" value="TLV_coat"/>
    <property type="match status" value="1"/>
</dbReference>
<evidence type="ECO:0000313" key="14">
    <source>
        <dbReference type="EMBL" id="CAI9590124.1"/>
    </source>
</evidence>
<keyword evidence="6" id="KW-0812">Transmembrane</keyword>
<accession>A0ABN9EZ74</accession>
<evidence type="ECO:0000256" key="12">
    <source>
        <dbReference type="ARBA" id="ARBA00023180"/>
    </source>
</evidence>
<dbReference type="PANTHER" id="PTHR10424:SF81">
    <property type="entry name" value="ERVV2 PROTEIN"/>
    <property type="match status" value="1"/>
</dbReference>
<evidence type="ECO:0000256" key="5">
    <source>
        <dbReference type="ARBA" id="ARBA00022581"/>
    </source>
</evidence>
<evidence type="ECO:0000256" key="13">
    <source>
        <dbReference type="ARBA" id="ARBA00023288"/>
    </source>
</evidence>
<evidence type="ECO:0000313" key="15">
    <source>
        <dbReference type="Proteomes" id="UP001162483"/>
    </source>
</evidence>
<evidence type="ECO:0000256" key="2">
    <source>
        <dbReference type="ARBA" id="ARBA00004531"/>
    </source>
</evidence>
<keyword evidence="4" id="KW-1032">Host cell membrane</keyword>
<gene>
    <name evidence="14" type="ORF">SPARVUS_LOCUS11003393</name>
</gene>
<evidence type="ECO:0000256" key="9">
    <source>
        <dbReference type="ARBA" id="ARBA00023136"/>
    </source>
</evidence>
<keyword evidence="8" id="KW-1133">Transmembrane helix</keyword>
<keyword evidence="15" id="KW-1185">Reference proteome</keyword>
<comment type="caution">
    <text evidence="14">The sequence shown here is derived from an EMBL/GenBank/DDBJ whole genome shotgun (WGS) entry which is preliminary data.</text>
</comment>
<evidence type="ECO:0000256" key="3">
    <source>
        <dbReference type="ARBA" id="ARBA00004563"/>
    </source>
</evidence>
<evidence type="ECO:0000256" key="11">
    <source>
        <dbReference type="ARBA" id="ARBA00023157"/>
    </source>
</evidence>
<sequence length="76" mass="8436">MTFQNRMALDMMLAQKGGVCVMVKGTSTCCTYIPDNTGPNGKVTMAIKKLSDLSEELKRNSGIIDPWDQYFGWLKG</sequence>
<evidence type="ECO:0000256" key="8">
    <source>
        <dbReference type="ARBA" id="ARBA00022989"/>
    </source>
</evidence>